<accession>A0A811SEF0</accession>
<evidence type="ECO:0000259" key="2">
    <source>
        <dbReference type="Pfam" id="PF25372"/>
    </source>
</evidence>
<evidence type="ECO:0000256" key="1">
    <source>
        <dbReference type="SAM" id="MobiDB-lite"/>
    </source>
</evidence>
<dbReference type="PANTHER" id="PTHR13318:SF95">
    <property type="entry name" value="F-BOX PROTEIN YLR352W"/>
    <property type="match status" value="1"/>
</dbReference>
<sequence>MASAAPPSAVASAARRRRHRRAPPPPLLPAERHLGLGGRHPARRHADLGFRRGTGLGPGSAAHRRGWPARGGGVPRTRRGGFGAAGVAVLAPSCPGLTGLDLSNGVDLGDAAATEVARTKGLRRLSLARWKPLSDMGVGCVAVGCAELRELSLKWCLGVSDLGIQLLALKCRKLTRLDLSYTMITKDSFPAIMKLPNLQQLTLVGCIGIDDDALGSLDKECSKSLQVLDMSQCQNITDVGVSSMLKSVPNLLELDLSYCCPVTPSMVRSLQKIPKLRTLKLEGCKFMTDGLKAIGTSCVSLRELSLSKCSGVTDTELSFAVSRLKNMF</sequence>
<feature type="domain" description="F-box/LRR-repeat protein 15-like leucin rich repeat" evidence="2">
    <location>
        <begin position="117"/>
        <end position="245"/>
    </location>
</feature>
<reference evidence="3" key="1">
    <citation type="submission" date="2020-10" db="EMBL/GenBank/DDBJ databases">
        <authorList>
            <person name="Han B."/>
            <person name="Lu T."/>
            <person name="Zhao Q."/>
            <person name="Huang X."/>
            <person name="Zhao Y."/>
        </authorList>
    </citation>
    <scope>NUCLEOTIDE SEQUENCE</scope>
</reference>
<dbReference type="InterPro" id="IPR032675">
    <property type="entry name" value="LRR_dom_sf"/>
</dbReference>
<keyword evidence="4" id="KW-1185">Reference proteome</keyword>
<name>A0A811SEF0_9POAL</name>
<dbReference type="AlphaFoldDB" id="A0A811SEF0"/>
<comment type="caution">
    <text evidence="3">The sequence shown here is derived from an EMBL/GenBank/DDBJ whole genome shotgun (WGS) entry which is preliminary data.</text>
</comment>
<feature type="region of interest" description="Disordered" evidence="1">
    <location>
        <begin position="1"/>
        <end position="75"/>
    </location>
</feature>
<dbReference type="GO" id="GO:0019005">
    <property type="term" value="C:SCF ubiquitin ligase complex"/>
    <property type="evidence" value="ECO:0007669"/>
    <property type="project" value="TreeGrafter"/>
</dbReference>
<dbReference type="Pfam" id="PF25372">
    <property type="entry name" value="DUF7885"/>
    <property type="match status" value="1"/>
</dbReference>
<protein>
    <recommendedName>
        <fullName evidence="2">F-box/LRR-repeat protein 15-like leucin rich repeat domain-containing protein</fullName>
    </recommendedName>
</protein>
<dbReference type="InterPro" id="IPR057207">
    <property type="entry name" value="FBXL15_LRR"/>
</dbReference>
<dbReference type="Proteomes" id="UP000604825">
    <property type="component" value="Unassembled WGS sequence"/>
</dbReference>
<dbReference type="PANTHER" id="PTHR13318">
    <property type="entry name" value="PARTNER OF PAIRED, ISOFORM B-RELATED"/>
    <property type="match status" value="1"/>
</dbReference>
<dbReference type="InterPro" id="IPR006553">
    <property type="entry name" value="Leu-rich_rpt_Cys-con_subtyp"/>
</dbReference>
<dbReference type="SMART" id="SM00367">
    <property type="entry name" value="LRR_CC"/>
    <property type="match status" value="8"/>
</dbReference>
<feature type="compositionally biased region" description="Low complexity" evidence="1">
    <location>
        <begin position="1"/>
        <end position="13"/>
    </location>
</feature>
<dbReference type="GO" id="GO:0031146">
    <property type="term" value="P:SCF-dependent proteasomal ubiquitin-dependent protein catabolic process"/>
    <property type="evidence" value="ECO:0007669"/>
    <property type="project" value="TreeGrafter"/>
</dbReference>
<dbReference type="OrthoDB" id="550575at2759"/>
<evidence type="ECO:0000313" key="3">
    <source>
        <dbReference type="EMBL" id="CAD6339356.1"/>
    </source>
</evidence>
<organism evidence="3 4">
    <name type="scientific">Miscanthus lutarioriparius</name>
    <dbReference type="NCBI Taxonomy" id="422564"/>
    <lineage>
        <taxon>Eukaryota</taxon>
        <taxon>Viridiplantae</taxon>
        <taxon>Streptophyta</taxon>
        <taxon>Embryophyta</taxon>
        <taxon>Tracheophyta</taxon>
        <taxon>Spermatophyta</taxon>
        <taxon>Magnoliopsida</taxon>
        <taxon>Liliopsida</taxon>
        <taxon>Poales</taxon>
        <taxon>Poaceae</taxon>
        <taxon>PACMAD clade</taxon>
        <taxon>Panicoideae</taxon>
        <taxon>Andropogonodae</taxon>
        <taxon>Andropogoneae</taxon>
        <taxon>Saccharinae</taxon>
        <taxon>Miscanthus</taxon>
    </lineage>
</organism>
<gene>
    <name evidence="3" type="ORF">NCGR_LOCUS63454</name>
</gene>
<dbReference type="Gene3D" id="3.80.10.10">
    <property type="entry name" value="Ribonuclease Inhibitor"/>
    <property type="match status" value="2"/>
</dbReference>
<dbReference type="SUPFAM" id="SSF52047">
    <property type="entry name" value="RNI-like"/>
    <property type="match status" value="1"/>
</dbReference>
<proteinExistence type="predicted"/>
<evidence type="ECO:0000313" key="4">
    <source>
        <dbReference type="Proteomes" id="UP000604825"/>
    </source>
</evidence>
<dbReference type="EMBL" id="CAJGYO010000019">
    <property type="protein sequence ID" value="CAD6339356.1"/>
    <property type="molecule type" value="Genomic_DNA"/>
</dbReference>